<proteinExistence type="predicted"/>
<name>A0A5B7GX43_PORTR</name>
<reference evidence="2 3" key="1">
    <citation type="submission" date="2019-05" db="EMBL/GenBank/DDBJ databases">
        <title>Another draft genome of Portunus trituberculatus and its Hox gene families provides insights of decapod evolution.</title>
        <authorList>
            <person name="Jeong J.-H."/>
            <person name="Song I."/>
            <person name="Kim S."/>
            <person name="Choi T."/>
            <person name="Kim D."/>
            <person name="Ryu S."/>
            <person name="Kim W."/>
        </authorList>
    </citation>
    <scope>NUCLEOTIDE SEQUENCE [LARGE SCALE GENOMIC DNA]</scope>
    <source>
        <tissue evidence="2">Muscle</tissue>
    </source>
</reference>
<evidence type="ECO:0000313" key="2">
    <source>
        <dbReference type="EMBL" id="MPC64550.1"/>
    </source>
</evidence>
<keyword evidence="1" id="KW-0472">Membrane</keyword>
<dbReference type="AlphaFoldDB" id="A0A5B7GX43"/>
<keyword evidence="3" id="KW-1185">Reference proteome</keyword>
<keyword evidence="1" id="KW-0812">Transmembrane</keyword>
<evidence type="ECO:0000313" key="3">
    <source>
        <dbReference type="Proteomes" id="UP000324222"/>
    </source>
</evidence>
<dbReference type="EMBL" id="VSRR010022232">
    <property type="protein sequence ID" value="MPC64550.1"/>
    <property type="molecule type" value="Genomic_DNA"/>
</dbReference>
<dbReference type="Proteomes" id="UP000324222">
    <property type="component" value="Unassembled WGS sequence"/>
</dbReference>
<feature type="transmembrane region" description="Helical" evidence="1">
    <location>
        <begin position="12"/>
        <end position="32"/>
    </location>
</feature>
<comment type="caution">
    <text evidence="2">The sequence shown here is derived from an EMBL/GenBank/DDBJ whole genome shotgun (WGS) entry which is preliminary data.</text>
</comment>
<organism evidence="2 3">
    <name type="scientific">Portunus trituberculatus</name>
    <name type="common">Swimming crab</name>
    <name type="synonym">Neptunus trituberculatus</name>
    <dbReference type="NCBI Taxonomy" id="210409"/>
    <lineage>
        <taxon>Eukaryota</taxon>
        <taxon>Metazoa</taxon>
        <taxon>Ecdysozoa</taxon>
        <taxon>Arthropoda</taxon>
        <taxon>Crustacea</taxon>
        <taxon>Multicrustacea</taxon>
        <taxon>Malacostraca</taxon>
        <taxon>Eumalacostraca</taxon>
        <taxon>Eucarida</taxon>
        <taxon>Decapoda</taxon>
        <taxon>Pleocyemata</taxon>
        <taxon>Brachyura</taxon>
        <taxon>Eubrachyura</taxon>
        <taxon>Portunoidea</taxon>
        <taxon>Portunidae</taxon>
        <taxon>Portuninae</taxon>
        <taxon>Portunus</taxon>
    </lineage>
</organism>
<sequence length="38" mass="4350">MPLETEARKIALLAIMESVWAVWLASVPKFHIRSKHSC</sequence>
<accession>A0A5B7GX43</accession>
<evidence type="ECO:0000256" key="1">
    <source>
        <dbReference type="SAM" id="Phobius"/>
    </source>
</evidence>
<protein>
    <submittedName>
        <fullName evidence="2">Uncharacterized protein</fullName>
    </submittedName>
</protein>
<keyword evidence="1" id="KW-1133">Transmembrane helix</keyword>
<gene>
    <name evidence="2" type="ORF">E2C01_058668</name>
</gene>